<name>A0A846MQD0_9BACT</name>
<dbReference type="RefSeq" id="WP_166918942.1">
    <property type="nucleotide sequence ID" value="NZ_JAASRN010000002.1"/>
</dbReference>
<sequence>MLYGFSSEQIKFAYLVLLLVVLLPDSGMTQSRGLSLGIDLFGALRGQLPGSQIQRYEGVAEYHNKAAWVAYAELGSEQFLSKQDEQSLGQYDAQGSYGRLGVAYNLLKSTLSSGEMLRVGIGHARSFTTEQLQSTLVSPVFGNNALRLAQQTEAQWWELSLALRARAWRFLMLGFTARYQVALKVKEADSFSNYYVAGYGRADKNRFGFAYQLLFHLPFKKP</sequence>
<protein>
    <recommendedName>
        <fullName evidence="3">Outer membrane protein beta-barrel domain-containing protein</fullName>
    </recommendedName>
</protein>
<dbReference type="InterPro" id="IPR046111">
    <property type="entry name" value="DUF6048"/>
</dbReference>
<dbReference type="AlphaFoldDB" id="A0A846MQD0"/>
<reference evidence="1 2" key="1">
    <citation type="submission" date="2020-03" db="EMBL/GenBank/DDBJ databases">
        <title>Genomic Encyclopedia of Type Strains, Phase IV (KMG-IV): sequencing the most valuable type-strain genomes for metagenomic binning, comparative biology and taxonomic classification.</title>
        <authorList>
            <person name="Goeker M."/>
        </authorList>
    </citation>
    <scope>NUCLEOTIDE SEQUENCE [LARGE SCALE GENOMIC DNA]</scope>
    <source>
        <strain evidence="1 2">DSM 5718</strain>
    </source>
</reference>
<evidence type="ECO:0000313" key="1">
    <source>
        <dbReference type="EMBL" id="NIK73665.1"/>
    </source>
</evidence>
<evidence type="ECO:0000313" key="2">
    <source>
        <dbReference type="Proteomes" id="UP000537126"/>
    </source>
</evidence>
<dbReference type="EMBL" id="JAASRN010000002">
    <property type="protein sequence ID" value="NIK73665.1"/>
    <property type="molecule type" value="Genomic_DNA"/>
</dbReference>
<dbReference type="Proteomes" id="UP000537126">
    <property type="component" value="Unassembled WGS sequence"/>
</dbReference>
<evidence type="ECO:0008006" key="3">
    <source>
        <dbReference type="Google" id="ProtNLM"/>
    </source>
</evidence>
<proteinExistence type="predicted"/>
<keyword evidence="2" id="KW-1185">Reference proteome</keyword>
<comment type="caution">
    <text evidence="1">The sequence shown here is derived from an EMBL/GenBank/DDBJ whole genome shotgun (WGS) entry which is preliminary data.</text>
</comment>
<gene>
    <name evidence="1" type="ORF">FHS56_001178</name>
</gene>
<organism evidence="1 2">
    <name type="scientific">Thermonema lapsum</name>
    <dbReference type="NCBI Taxonomy" id="28195"/>
    <lineage>
        <taxon>Bacteria</taxon>
        <taxon>Pseudomonadati</taxon>
        <taxon>Bacteroidota</taxon>
        <taxon>Cytophagia</taxon>
        <taxon>Cytophagales</taxon>
        <taxon>Thermonemataceae</taxon>
        <taxon>Thermonema</taxon>
    </lineage>
</organism>
<accession>A0A846MQD0</accession>
<dbReference type="Pfam" id="PF19515">
    <property type="entry name" value="DUF6048"/>
    <property type="match status" value="1"/>
</dbReference>